<evidence type="ECO:0000313" key="2">
    <source>
        <dbReference type="Proteomes" id="UP000249746"/>
    </source>
</evidence>
<dbReference type="OrthoDB" id="9856392at2"/>
<name>A0A2W6MW32_9HELI</name>
<dbReference type="RefSeq" id="WP_111229792.1">
    <property type="nucleotide sequence ID" value="NZ_NBIU01000012.1"/>
</dbReference>
<accession>A0A2W6MW32</accession>
<proteinExistence type="predicted"/>
<reference evidence="1 2" key="1">
    <citation type="submission" date="2017-03" db="EMBL/GenBank/DDBJ databases">
        <title>Genomic and clinical evidence uncovers the enterohepatic species Helicobacter valdiviensis as a potential human intestinal pathogen.</title>
        <authorList>
            <person name="Fresia P."/>
            <person name="Jara R."/>
            <person name="Sierra R."/>
            <person name="Ferres I."/>
            <person name="Greif G."/>
            <person name="Iraola G."/>
            <person name="Collado L."/>
        </authorList>
    </citation>
    <scope>NUCLEOTIDE SEQUENCE [LARGE SCALE GENOMIC DNA]</scope>
    <source>
        <strain evidence="1 2">WBE14</strain>
    </source>
</reference>
<evidence type="ECO:0000313" key="1">
    <source>
        <dbReference type="EMBL" id="PZT48159.1"/>
    </source>
</evidence>
<keyword evidence="2" id="KW-1185">Reference proteome</keyword>
<dbReference type="EMBL" id="NBIU01000012">
    <property type="protein sequence ID" value="PZT48159.1"/>
    <property type="molecule type" value="Genomic_DNA"/>
</dbReference>
<protein>
    <submittedName>
        <fullName evidence="1">Uncharacterized protein</fullName>
    </submittedName>
</protein>
<gene>
    <name evidence="1" type="ORF">B6S12_05410</name>
</gene>
<comment type="caution">
    <text evidence="1">The sequence shown here is derived from an EMBL/GenBank/DDBJ whole genome shotgun (WGS) entry which is preliminary data.</text>
</comment>
<sequence>MQENNLEKLELLLKEEFLASNPEKSDKNEDVVFGLDIVEIMEMATNILNKGGFYIYKENISDLAPKKLENHKLCMVVASFNILKGSSLVEFQTNKLATLEDTLEEDTDFVFSAKEDSKESTKLLYFYQKL</sequence>
<dbReference type="AlphaFoldDB" id="A0A2W6MW32"/>
<dbReference type="Proteomes" id="UP000249746">
    <property type="component" value="Unassembled WGS sequence"/>
</dbReference>
<organism evidence="1 2">
    <name type="scientific">Helicobacter valdiviensis</name>
    <dbReference type="NCBI Taxonomy" id="1458358"/>
    <lineage>
        <taxon>Bacteria</taxon>
        <taxon>Pseudomonadati</taxon>
        <taxon>Campylobacterota</taxon>
        <taxon>Epsilonproteobacteria</taxon>
        <taxon>Campylobacterales</taxon>
        <taxon>Helicobacteraceae</taxon>
        <taxon>Helicobacter</taxon>
    </lineage>
</organism>